<dbReference type="Proteomes" id="UP000321408">
    <property type="component" value="Chromosome"/>
</dbReference>
<evidence type="ECO:0000313" key="2">
    <source>
        <dbReference type="EMBL" id="QEE15493.1"/>
    </source>
</evidence>
<proteinExistence type="predicted"/>
<name>A0A5B9D8V0_9ARCH</name>
<keyword evidence="3" id="KW-1185">Reference proteome</keyword>
<gene>
    <name evidence="2" type="ORF">DSAG12_01319</name>
</gene>
<dbReference type="RefSeq" id="WP_147662400.1">
    <property type="nucleotide sequence ID" value="NZ_CP042905.2"/>
</dbReference>
<accession>A0A5B9D8V0</accession>
<feature type="region of interest" description="Disordered" evidence="1">
    <location>
        <begin position="164"/>
        <end position="184"/>
    </location>
</feature>
<dbReference type="KEGG" id="psyt:DSAG12_01319"/>
<protein>
    <submittedName>
        <fullName evidence="2">Uncharacterized protein</fullName>
    </submittedName>
</protein>
<feature type="compositionally biased region" description="Low complexity" evidence="1">
    <location>
        <begin position="173"/>
        <end position="184"/>
    </location>
</feature>
<dbReference type="EMBL" id="CP042905">
    <property type="protein sequence ID" value="QEE15493.1"/>
    <property type="molecule type" value="Genomic_DNA"/>
</dbReference>
<organism evidence="2 3">
    <name type="scientific">Promethearchaeum syntrophicum</name>
    <dbReference type="NCBI Taxonomy" id="2594042"/>
    <lineage>
        <taxon>Archaea</taxon>
        <taxon>Promethearchaeati</taxon>
        <taxon>Promethearchaeota</taxon>
        <taxon>Promethearchaeia</taxon>
        <taxon>Promethearchaeales</taxon>
        <taxon>Promethearchaeaceae</taxon>
        <taxon>Promethearchaeum</taxon>
    </lineage>
</organism>
<evidence type="ECO:0000256" key="1">
    <source>
        <dbReference type="SAM" id="MobiDB-lite"/>
    </source>
</evidence>
<dbReference type="GeneID" id="41329311"/>
<reference evidence="2 3" key="1">
    <citation type="journal article" date="2020" name="Nature">
        <title>Isolation of an archaeon at the prokaryote-eukaryote interface.</title>
        <authorList>
            <person name="Imachi H."/>
            <person name="Nobu M.K."/>
            <person name="Nakahara N."/>
            <person name="Morono Y."/>
            <person name="Ogawara M."/>
            <person name="Takaki Y."/>
            <person name="Takano Y."/>
            <person name="Uematsu K."/>
            <person name="Ikuta T."/>
            <person name="Ito M."/>
            <person name="Matsui Y."/>
            <person name="Miyazaki M."/>
            <person name="Murata K."/>
            <person name="Saito Y."/>
            <person name="Sakai S."/>
            <person name="Song C."/>
            <person name="Tasumi E."/>
            <person name="Yamanaka Y."/>
            <person name="Yamaguchi T."/>
            <person name="Kamagata Y."/>
            <person name="Tamaki H."/>
            <person name="Takai K."/>
        </authorList>
    </citation>
    <scope>NUCLEOTIDE SEQUENCE [LARGE SCALE GENOMIC DNA]</scope>
    <source>
        <strain evidence="2 3">MK-D1</strain>
    </source>
</reference>
<evidence type="ECO:0000313" key="3">
    <source>
        <dbReference type="Proteomes" id="UP000321408"/>
    </source>
</evidence>
<dbReference type="AlphaFoldDB" id="A0A5B9D8V0"/>
<reference evidence="2 3" key="2">
    <citation type="journal article" date="2024" name="Int. J. Syst. Evol. Microbiol.">
        <title>Promethearchaeum syntrophicum gen. nov., sp. nov., an anaerobic, obligately syntrophic archaeon, the first isolate of the lineage 'Asgard' archaea, and proposal of the new archaeal phylum Promethearchaeota phyl. nov. and kingdom Promethearchaeati regn. nov.</title>
        <authorList>
            <person name="Imachi H."/>
            <person name="Nobu M.K."/>
            <person name="Kato S."/>
            <person name="Takaki Y."/>
            <person name="Miyazaki M."/>
            <person name="Miyata M."/>
            <person name="Ogawara M."/>
            <person name="Saito Y."/>
            <person name="Sakai S."/>
            <person name="Tahara Y.O."/>
            <person name="Takano Y."/>
            <person name="Tasumi E."/>
            <person name="Uematsu K."/>
            <person name="Yoshimura T."/>
            <person name="Itoh T."/>
            <person name="Ohkuma M."/>
            <person name="Takai K."/>
        </authorList>
    </citation>
    <scope>NUCLEOTIDE SEQUENCE [LARGE SCALE GENOMIC DNA]</scope>
    <source>
        <strain evidence="2 3">MK-D1</strain>
    </source>
</reference>
<sequence length="184" mass="21091">MAPGLLEAAIFFQGMNLVEDTYYLHDYDKVFDESQKKTLIEAITNLATSAFGDNIQNFAMGDHVVFLTSSKVEVPNKERGNTESLPIIMYCIAEKDTNKKLLTESMKTGLFQFVNRFTSFDIISKNVEKFKEFKERFEKIFKGLIKTEEKEDYLNHNKKVIKNQGHRGGYGSSYGSTSSFQGRY</sequence>